<dbReference type="PANTHER" id="PTHR33103">
    <property type="entry name" value="OS01G0153900 PROTEIN"/>
    <property type="match status" value="1"/>
</dbReference>
<accession>A0A8T0KZS4</accession>
<organism evidence="1 2">
    <name type="scientific">Phaseolus angularis</name>
    <name type="common">Azuki bean</name>
    <name type="synonym">Vigna angularis</name>
    <dbReference type="NCBI Taxonomy" id="3914"/>
    <lineage>
        <taxon>Eukaryota</taxon>
        <taxon>Viridiplantae</taxon>
        <taxon>Streptophyta</taxon>
        <taxon>Embryophyta</taxon>
        <taxon>Tracheophyta</taxon>
        <taxon>Spermatophyta</taxon>
        <taxon>Magnoliopsida</taxon>
        <taxon>eudicotyledons</taxon>
        <taxon>Gunneridae</taxon>
        <taxon>Pentapetalae</taxon>
        <taxon>rosids</taxon>
        <taxon>fabids</taxon>
        <taxon>Fabales</taxon>
        <taxon>Fabaceae</taxon>
        <taxon>Papilionoideae</taxon>
        <taxon>50 kb inversion clade</taxon>
        <taxon>NPAAA clade</taxon>
        <taxon>indigoferoid/millettioid clade</taxon>
        <taxon>Phaseoleae</taxon>
        <taxon>Vigna</taxon>
    </lineage>
</organism>
<name>A0A8T0KZS4_PHAAN</name>
<dbReference type="Pfam" id="PF05056">
    <property type="entry name" value="DUF674"/>
    <property type="match status" value="3"/>
</dbReference>
<dbReference type="InterPro" id="IPR007750">
    <property type="entry name" value="DUF674"/>
</dbReference>
<sequence length="292" mass="32222">MDAIEELTVDIGKREVVDLLKLSLISKNPLTDFVFEKKPRVDDFNPINQSWLERGDESSDEGRKIVILPIGEVSLPKYCFNTLRDGLVATSTTPSLKICDPKSCIGDSCSGKGFPKGPSTFMVTDDLVVTPMSSISAVSYLNRSQVPFSDLEERVISVGVKESLAKLTCDCETTVAENATRSGDQDHTVSLKVLVDKEKNKVVFTEAGKDFLDVLLSFLTLPLVTIARLVAKESNVKPIKVGSLSTSYEISDDLYKMPNVFGANENLFHKLEIEDMETLEEQIVGYHREGCS</sequence>
<dbReference type="AlphaFoldDB" id="A0A8T0KZS4"/>
<reference evidence="1 2" key="1">
    <citation type="submission" date="2020-05" db="EMBL/GenBank/DDBJ databases">
        <title>Vigna angularis (adzuki bean) Var. LongXiaoDou No. 4 denovo assembly.</title>
        <authorList>
            <person name="Xiang H."/>
        </authorList>
    </citation>
    <scope>NUCLEOTIDE SEQUENCE [LARGE SCALE GENOMIC DNA]</scope>
    <source>
        <tissue evidence="1">Leaf</tissue>
    </source>
</reference>
<dbReference type="PANTHER" id="PTHR33103:SF27">
    <property type="entry name" value="OS04G0594700 PROTEIN"/>
    <property type="match status" value="1"/>
</dbReference>
<comment type="caution">
    <text evidence="1">The sequence shown here is derived from an EMBL/GenBank/DDBJ whole genome shotgun (WGS) entry which is preliminary data.</text>
</comment>
<dbReference type="Proteomes" id="UP000743370">
    <property type="component" value="Unassembled WGS sequence"/>
</dbReference>
<evidence type="ECO:0000313" key="1">
    <source>
        <dbReference type="EMBL" id="KAG2404732.1"/>
    </source>
</evidence>
<protein>
    <submittedName>
        <fullName evidence="1">Uncharacterized protein</fullName>
    </submittedName>
</protein>
<proteinExistence type="predicted"/>
<dbReference type="EMBL" id="JABFOF010000002">
    <property type="protein sequence ID" value="KAG2404732.1"/>
    <property type="molecule type" value="Genomic_DNA"/>
</dbReference>
<evidence type="ECO:0000313" key="2">
    <source>
        <dbReference type="Proteomes" id="UP000743370"/>
    </source>
</evidence>
<gene>
    <name evidence="1" type="ORF">HKW66_Vig0243790</name>
</gene>